<dbReference type="EMBL" id="AUPC02000034">
    <property type="protein sequence ID" value="POG78179.1"/>
    <property type="molecule type" value="Genomic_DNA"/>
</dbReference>
<accession>A0A2P4QKJ0</accession>
<protein>
    <submittedName>
        <fullName evidence="1">Uncharacterized protein</fullName>
    </submittedName>
</protein>
<reference evidence="1 2" key="1">
    <citation type="journal article" date="2013" name="Proc. Natl. Acad. Sci. U.S.A.">
        <title>Genome of an arbuscular mycorrhizal fungus provides insight into the oldest plant symbiosis.</title>
        <authorList>
            <person name="Tisserant E."/>
            <person name="Malbreil M."/>
            <person name="Kuo A."/>
            <person name="Kohler A."/>
            <person name="Symeonidi A."/>
            <person name="Balestrini R."/>
            <person name="Charron P."/>
            <person name="Duensing N."/>
            <person name="Frei Dit Frey N."/>
            <person name="Gianinazzi-Pearson V."/>
            <person name="Gilbert L.B."/>
            <person name="Handa Y."/>
            <person name="Herr J.R."/>
            <person name="Hijri M."/>
            <person name="Koul R."/>
            <person name="Kawaguchi M."/>
            <person name="Krajinski F."/>
            <person name="Lammers P.J."/>
            <person name="Masclaux F.G."/>
            <person name="Murat C."/>
            <person name="Morin E."/>
            <person name="Ndikumana S."/>
            <person name="Pagni M."/>
            <person name="Petitpierre D."/>
            <person name="Requena N."/>
            <person name="Rosikiewicz P."/>
            <person name="Riley R."/>
            <person name="Saito K."/>
            <person name="San Clemente H."/>
            <person name="Shapiro H."/>
            <person name="van Tuinen D."/>
            <person name="Becard G."/>
            <person name="Bonfante P."/>
            <person name="Paszkowski U."/>
            <person name="Shachar-Hill Y.Y."/>
            <person name="Tuskan G.A."/>
            <person name="Young P.W."/>
            <person name="Sanders I.R."/>
            <person name="Henrissat B."/>
            <person name="Rensing S.A."/>
            <person name="Grigoriev I.V."/>
            <person name="Corradi N."/>
            <person name="Roux C."/>
            <person name="Martin F."/>
        </authorList>
    </citation>
    <scope>NUCLEOTIDE SEQUENCE [LARGE SCALE GENOMIC DNA]</scope>
    <source>
        <strain evidence="1 2">DAOM 197198</strain>
    </source>
</reference>
<comment type="caution">
    <text evidence="1">The sequence shown here is derived from an EMBL/GenBank/DDBJ whole genome shotgun (WGS) entry which is preliminary data.</text>
</comment>
<dbReference type="InterPro" id="IPR052072">
    <property type="entry name" value="Vascular_dev_regulator"/>
</dbReference>
<reference evidence="1 2" key="2">
    <citation type="journal article" date="2018" name="New Phytol.">
        <title>High intraspecific genome diversity in the model arbuscular mycorrhizal symbiont Rhizophagus irregularis.</title>
        <authorList>
            <person name="Chen E.C.H."/>
            <person name="Morin E."/>
            <person name="Beaudet D."/>
            <person name="Noel J."/>
            <person name="Yildirir G."/>
            <person name="Ndikumana S."/>
            <person name="Charron P."/>
            <person name="St-Onge C."/>
            <person name="Giorgi J."/>
            <person name="Kruger M."/>
            <person name="Marton T."/>
            <person name="Ropars J."/>
            <person name="Grigoriev I.V."/>
            <person name="Hainaut M."/>
            <person name="Henrissat B."/>
            <person name="Roux C."/>
            <person name="Martin F."/>
            <person name="Corradi N."/>
        </authorList>
    </citation>
    <scope>NUCLEOTIDE SEQUENCE [LARGE SCALE GENOMIC DNA]</scope>
    <source>
        <strain evidence="1 2">DAOM 197198</strain>
    </source>
</reference>
<dbReference type="GO" id="GO:0051020">
    <property type="term" value="F:GTPase binding"/>
    <property type="evidence" value="ECO:0007669"/>
    <property type="project" value="TreeGrafter"/>
</dbReference>
<name>A0A2P4QKJ0_RHIID</name>
<organism evidence="1 2">
    <name type="scientific">Rhizophagus irregularis (strain DAOM 181602 / DAOM 197198 / MUCL 43194)</name>
    <name type="common">Arbuscular mycorrhizal fungus</name>
    <name type="synonym">Glomus intraradices</name>
    <dbReference type="NCBI Taxonomy" id="747089"/>
    <lineage>
        <taxon>Eukaryota</taxon>
        <taxon>Fungi</taxon>
        <taxon>Fungi incertae sedis</taxon>
        <taxon>Mucoromycota</taxon>
        <taxon>Glomeromycotina</taxon>
        <taxon>Glomeromycetes</taxon>
        <taxon>Glomerales</taxon>
        <taxon>Glomeraceae</taxon>
        <taxon>Rhizophagus</taxon>
    </lineage>
</organism>
<dbReference type="PANTHER" id="PTHR16027">
    <property type="entry name" value="DILUTE DOMAIN-CONTAINING PROTEIN YPR089W"/>
    <property type="match status" value="1"/>
</dbReference>
<dbReference type="Proteomes" id="UP000018888">
    <property type="component" value="Unassembled WGS sequence"/>
</dbReference>
<sequence>MWNICLPDQMFVFSQEDIPHILKTVILGMQPIRSKLQKPVPANIIFLSARFAHYYSSSELLESLLFAVVAAIDQSIKVCKLTISVFQEFNFSNIKLLIFFFIRHDQKI</sequence>
<dbReference type="AlphaFoldDB" id="A0A2P4QKJ0"/>
<proteinExistence type="predicted"/>
<evidence type="ECO:0000313" key="1">
    <source>
        <dbReference type="EMBL" id="POG78179.1"/>
    </source>
</evidence>
<evidence type="ECO:0000313" key="2">
    <source>
        <dbReference type="Proteomes" id="UP000018888"/>
    </source>
</evidence>
<gene>
    <name evidence="1" type="ORF">GLOIN_2v1539813</name>
</gene>
<dbReference type="PANTHER" id="PTHR16027:SF6">
    <property type="entry name" value="DILUTE DOMAIN-CONTAINING PROTEIN"/>
    <property type="match status" value="1"/>
</dbReference>
<keyword evidence="2" id="KW-1185">Reference proteome</keyword>
<dbReference type="VEuPathDB" id="FungiDB:RhiirFUN_009597"/>